<dbReference type="Pfam" id="PF00652">
    <property type="entry name" value="Ricin_B_lectin"/>
    <property type="match status" value="1"/>
</dbReference>
<evidence type="ECO:0000259" key="6">
    <source>
        <dbReference type="Pfam" id="PF17189"/>
    </source>
</evidence>
<dbReference type="SUPFAM" id="SSF50370">
    <property type="entry name" value="Ricin B-like lectins"/>
    <property type="match status" value="1"/>
</dbReference>
<dbReference type="EMBL" id="CAADRA010005057">
    <property type="protein sequence ID" value="VFT84911.1"/>
    <property type="molecule type" value="Genomic_DNA"/>
</dbReference>
<keyword evidence="3" id="KW-0378">Hydrolase</keyword>
<reference evidence="7" key="2">
    <citation type="submission" date="2019-06" db="EMBL/GenBank/DDBJ databases">
        <title>Genomics analysis of Aphanomyces spp. identifies a new class of oomycete effector associated with host adaptation.</title>
        <authorList>
            <person name="Gaulin E."/>
        </authorList>
    </citation>
    <scope>NUCLEOTIDE SEQUENCE</scope>
    <source>
        <strain evidence="7">CBS 578.67</strain>
    </source>
</reference>
<feature type="domain" description="Ricin B lectin" evidence="4">
    <location>
        <begin position="395"/>
        <end position="471"/>
    </location>
</feature>
<evidence type="ECO:0000313" key="9">
    <source>
        <dbReference type="Proteomes" id="UP000332933"/>
    </source>
</evidence>
<proteinExistence type="inferred from homology"/>
<name>A0A485KJ89_9STRA</name>
<dbReference type="PANTHER" id="PTHR11069:SF23">
    <property type="entry name" value="LYSOSOMAL ACID GLUCOSYLCERAMIDASE"/>
    <property type="match status" value="1"/>
</dbReference>
<dbReference type="InterPro" id="IPR017853">
    <property type="entry name" value="GH"/>
</dbReference>
<evidence type="ECO:0000256" key="2">
    <source>
        <dbReference type="ARBA" id="ARBA00022729"/>
    </source>
</evidence>
<evidence type="ECO:0000256" key="1">
    <source>
        <dbReference type="ARBA" id="ARBA00005382"/>
    </source>
</evidence>
<evidence type="ECO:0000256" key="3">
    <source>
        <dbReference type="ARBA" id="ARBA00022801"/>
    </source>
</evidence>
<accession>A0A485KJ89</accession>
<feature type="domain" description="Glycosyl hydrolase family 30 beta sandwich" evidence="6">
    <location>
        <begin position="483"/>
        <end position="529"/>
    </location>
</feature>
<dbReference type="InterPro" id="IPR001139">
    <property type="entry name" value="Glyco_hydro_30"/>
</dbReference>
<dbReference type="PRINTS" id="PR00843">
    <property type="entry name" value="GLHYDRLASE30"/>
</dbReference>
<dbReference type="InterPro" id="IPR013780">
    <property type="entry name" value="Glyco_hydro_b"/>
</dbReference>
<dbReference type="PANTHER" id="PTHR11069">
    <property type="entry name" value="GLUCOSYLCERAMIDASE"/>
    <property type="match status" value="1"/>
</dbReference>
<dbReference type="OrthoDB" id="2160638at2759"/>
<evidence type="ECO:0000313" key="8">
    <source>
        <dbReference type="EMBL" id="VFT84911.1"/>
    </source>
</evidence>
<dbReference type="Proteomes" id="UP000332933">
    <property type="component" value="Unassembled WGS sequence"/>
</dbReference>
<dbReference type="FunFam" id="3.20.20.80:FF:000126">
    <property type="entry name" value="Glucosylceramidase"/>
    <property type="match status" value="1"/>
</dbReference>
<gene>
    <name evidence="8" type="primary">Aste57867_8018</name>
    <name evidence="7" type="ORF">As57867_007988</name>
    <name evidence="8" type="ORF">ASTE57867_8018</name>
</gene>
<comment type="similarity">
    <text evidence="1">Belongs to the glycosyl hydrolase 30 family.</text>
</comment>
<keyword evidence="2" id="KW-0732">Signal</keyword>
<dbReference type="Gene3D" id="3.20.20.80">
    <property type="entry name" value="Glycosidases"/>
    <property type="match status" value="1"/>
</dbReference>
<dbReference type="Pfam" id="PF17189">
    <property type="entry name" value="Glyco_hydro_30C"/>
    <property type="match status" value="1"/>
</dbReference>
<dbReference type="SUPFAM" id="SSF51445">
    <property type="entry name" value="(Trans)glycosidases"/>
    <property type="match status" value="1"/>
</dbReference>
<evidence type="ECO:0000313" key="7">
    <source>
        <dbReference type="EMBL" id="KAF0701521.1"/>
    </source>
</evidence>
<dbReference type="GO" id="GO:0006680">
    <property type="term" value="P:glucosylceramide catabolic process"/>
    <property type="evidence" value="ECO:0007669"/>
    <property type="project" value="TreeGrafter"/>
</dbReference>
<keyword evidence="9" id="KW-1185">Reference proteome</keyword>
<feature type="domain" description="Glycosyl hydrolase family 30 TIM-barrel" evidence="5">
    <location>
        <begin position="18"/>
        <end position="367"/>
    </location>
</feature>
<dbReference type="InterPro" id="IPR033453">
    <property type="entry name" value="Glyco_hydro_30_TIM-barrel"/>
</dbReference>
<dbReference type="InterPro" id="IPR035992">
    <property type="entry name" value="Ricin_B-like_lectins"/>
</dbReference>
<dbReference type="EMBL" id="VJMH01005036">
    <property type="protein sequence ID" value="KAF0701521.1"/>
    <property type="molecule type" value="Genomic_DNA"/>
</dbReference>
<dbReference type="InterPro" id="IPR000772">
    <property type="entry name" value="Ricin_B_lectin"/>
</dbReference>
<dbReference type="AlphaFoldDB" id="A0A485KJ89"/>
<evidence type="ECO:0000259" key="5">
    <source>
        <dbReference type="Pfam" id="PF02055"/>
    </source>
</evidence>
<dbReference type="InterPro" id="IPR033452">
    <property type="entry name" value="GH30_C"/>
</dbReference>
<evidence type="ECO:0000259" key="4">
    <source>
        <dbReference type="Pfam" id="PF00652"/>
    </source>
</evidence>
<dbReference type="Pfam" id="PF02055">
    <property type="entry name" value="Glyco_hydro_30"/>
    <property type="match status" value="1"/>
</dbReference>
<protein>
    <submittedName>
        <fullName evidence="8">Aste57867_8018 protein</fullName>
    </submittedName>
</protein>
<dbReference type="Gene3D" id="2.60.40.1180">
    <property type="entry name" value="Golgi alpha-mannosidase II"/>
    <property type="match status" value="1"/>
</dbReference>
<reference evidence="8 9" key="1">
    <citation type="submission" date="2019-03" db="EMBL/GenBank/DDBJ databases">
        <authorList>
            <person name="Gaulin E."/>
            <person name="Dumas B."/>
        </authorList>
    </citation>
    <scope>NUCLEOTIDE SEQUENCE [LARGE SCALE GENOMIC DNA]</scope>
    <source>
        <strain evidence="8">CBS 568.67</strain>
    </source>
</reference>
<sequence>MQQKSVIRVDESKVFQEILGFGGAFTEASALNFKKLPLAKQEEVLRLYFDKETGAAYTFGRVPMNSCDFSPASYSFDDVVNDVKLDHFDMHISHDQDALIPFIKGALKLRPDIKLFLSPWSPPAWMKLPDWQGAHSMTGSVYPVGLNPDFRQTWALYFSKFITAYKNQNISFWGLTPQNEPMFPAPWEACSYDAEHEASFVAEFLGPQIRQDHPDVKILVFDHNRDFVTQWASAAYQAGNQYVDGVAFHWYNADGRELDGALYYNHLNDTHHLDPSKLLLATEACNCPGVATGKDAWFRAQRYGHDIISDLNNYAHGWVDWNLLLDHTGGPNHLNNTCDAPLILSPDAQDFHIQPLYYFIKHFSAFVPPGSKRIASDGRVHFDKPGEPALFVKYPAGAYACNGSSRQVVYRTQDNKLQVKDTDYCIDVVHEAFGDKVELTKCIYTANVYEFTATNEIKFKGKCLSVRNQVTNLCVTAGYAFAQAVAFETPSGRSVIVVQNENSEDASFVLETAQGDVKSVVPKGGIRTFYLDP</sequence>
<organism evidence="8 9">
    <name type="scientific">Aphanomyces stellatus</name>
    <dbReference type="NCBI Taxonomy" id="120398"/>
    <lineage>
        <taxon>Eukaryota</taxon>
        <taxon>Sar</taxon>
        <taxon>Stramenopiles</taxon>
        <taxon>Oomycota</taxon>
        <taxon>Saprolegniomycetes</taxon>
        <taxon>Saprolegniales</taxon>
        <taxon>Verrucalvaceae</taxon>
        <taxon>Aphanomyces</taxon>
    </lineage>
</organism>
<dbReference type="GO" id="GO:0004348">
    <property type="term" value="F:glucosylceramidase activity"/>
    <property type="evidence" value="ECO:0007669"/>
    <property type="project" value="InterPro"/>
</dbReference>
<dbReference type="GO" id="GO:0016020">
    <property type="term" value="C:membrane"/>
    <property type="evidence" value="ECO:0007669"/>
    <property type="project" value="GOC"/>
</dbReference>